<keyword evidence="2" id="KW-1185">Reference proteome</keyword>
<keyword evidence="1" id="KW-0255">Endonuclease</keyword>
<proteinExistence type="predicted"/>
<dbReference type="EMBL" id="MF919514">
    <property type="protein sequence ID" value="ATN90198.1"/>
    <property type="molecule type" value="Genomic_DNA"/>
</dbReference>
<keyword evidence="1" id="KW-0540">Nuclease</keyword>
<protein>
    <submittedName>
        <fullName evidence="1">HNH endonuclease</fullName>
    </submittedName>
</protein>
<accession>A0A2D1GEB5</accession>
<dbReference type="OrthoDB" id="29030at10239"/>
<dbReference type="Gene3D" id="3.10.28.10">
    <property type="entry name" value="Homing endonucleases"/>
    <property type="match status" value="1"/>
</dbReference>
<dbReference type="InterPro" id="IPR027434">
    <property type="entry name" value="Homing_endonucl"/>
</dbReference>
<organism evidence="1 2">
    <name type="scientific">Gordonia phage Lennon</name>
    <dbReference type="NCBI Taxonomy" id="2041512"/>
    <lineage>
        <taxon>Viruses</taxon>
        <taxon>Duplodnaviria</taxon>
        <taxon>Heunggongvirae</taxon>
        <taxon>Uroviricota</taxon>
        <taxon>Caudoviricetes</taxon>
        <taxon>Stackebrandtviridae</taxon>
        <taxon>Schenleyvirinae</taxon>
        <taxon>Vividuovirus</taxon>
        <taxon>Vividuovirus lennon</taxon>
        <taxon>Gordonia virus Lennon</taxon>
    </lineage>
</organism>
<name>A0A2D1GEB5_9CAUD</name>
<evidence type="ECO:0000313" key="1">
    <source>
        <dbReference type="EMBL" id="ATN90198.1"/>
    </source>
</evidence>
<dbReference type="GO" id="GO:0004519">
    <property type="term" value="F:endonuclease activity"/>
    <property type="evidence" value="ECO:0007669"/>
    <property type="project" value="UniProtKB-KW"/>
</dbReference>
<keyword evidence="1" id="KW-0378">Hydrolase</keyword>
<reference evidence="1 2" key="1">
    <citation type="submission" date="2017-09" db="EMBL/GenBank/DDBJ databases">
        <authorList>
            <person name="Breimann J."/>
            <person name="Dorsainvil R."/>
            <person name="Seraly P."/>
            <person name="Wynn M."/>
            <person name="Davis J.P."/>
            <person name="Huynh A."/>
            <person name="Julian D."/>
            <person name="Warner M.H."/>
            <person name="Garlena R.A."/>
            <person name="Russell D.A."/>
            <person name="Pope W.H."/>
            <person name="Jacobs-Sera D."/>
            <person name="Hendrix R.W."/>
            <person name="Hatfull G.F."/>
        </authorList>
    </citation>
    <scope>NUCLEOTIDE SEQUENCE [LARGE SCALE GENOMIC DNA]</scope>
</reference>
<dbReference type="SUPFAM" id="SSF55608">
    <property type="entry name" value="Homing endonucleases"/>
    <property type="match status" value="1"/>
</dbReference>
<gene>
    <name evidence="1" type="ORF">SEA_LENNON_4</name>
</gene>
<dbReference type="Proteomes" id="UP000230122">
    <property type="component" value="Segment"/>
</dbReference>
<evidence type="ECO:0000313" key="2">
    <source>
        <dbReference type="Proteomes" id="UP000230122"/>
    </source>
</evidence>
<sequence length="155" mass="17113">MEKRVRSPTDLAYVAGLIDGEGCVHLCTSKNTYRARVTVGMTEPALPLLTQLHDEWGGSLTRSRPATARWSAAWVWVLTGSDAVAMLNEVHPFLRMKQEQARLVLEVEHVRASLPRRPNGSGSWTDEARETCATIKTRLHALNAKGTRAPIAEAI</sequence>